<keyword evidence="2" id="KW-1185">Reference proteome</keyword>
<dbReference type="AlphaFoldDB" id="A0A439D3Y7"/>
<name>A0A439D3Y7_9PEZI</name>
<sequence>WETYLGTTMRMFTWTPQAFAMKLVVSRLPGGAAHADTFSTPYLDACLFEVGDRVCGVYVVRRRLAHRNGGERVFLDLSPPEGWKGPVVSGVLDCGFVLEEKGGVRFVKFVNETVLWRTKDGKPTLLEGAVSRWLHTAMIRWMMVKGVEAVTGGDSGTKVKTT</sequence>
<evidence type="ECO:0000313" key="2">
    <source>
        <dbReference type="Proteomes" id="UP000286045"/>
    </source>
</evidence>
<organism evidence="1 2">
    <name type="scientific">Xylaria grammica</name>
    <dbReference type="NCBI Taxonomy" id="363999"/>
    <lineage>
        <taxon>Eukaryota</taxon>
        <taxon>Fungi</taxon>
        <taxon>Dikarya</taxon>
        <taxon>Ascomycota</taxon>
        <taxon>Pezizomycotina</taxon>
        <taxon>Sordariomycetes</taxon>
        <taxon>Xylariomycetidae</taxon>
        <taxon>Xylariales</taxon>
        <taxon>Xylariaceae</taxon>
        <taxon>Xylaria</taxon>
    </lineage>
</organism>
<evidence type="ECO:0000313" key="1">
    <source>
        <dbReference type="EMBL" id="RWA09116.1"/>
    </source>
</evidence>
<comment type="caution">
    <text evidence="1">The sequence shown here is derived from an EMBL/GenBank/DDBJ whole genome shotgun (WGS) entry which is preliminary data.</text>
</comment>
<proteinExistence type="predicted"/>
<gene>
    <name evidence="1" type="ORF">EKO27_g5977</name>
</gene>
<protein>
    <submittedName>
        <fullName evidence="1">Uncharacterized protein</fullName>
    </submittedName>
</protein>
<dbReference type="Proteomes" id="UP000286045">
    <property type="component" value="Unassembled WGS sequence"/>
</dbReference>
<feature type="non-terminal residue" evidence="1">
    <location>
        <position position="1"/>
    </location>
</feature>
<dbReference type="EMBL" id="RYZI01000168">
    <property type="protein sequence ID" value="RWA09116.1"/>
    <property type="molecule type" value="Genomic_DNA"/>
</dbReference>
<accession>A0A439D3Y7</accession>
<reference evidence="1 2" key="1">
    <citation type="submission" date="2018-12" db="EMBL/GenBank/DDBJ databases">
        <title>Draft genome sequence of Xylaria grammica IHI A82.</title>
        <authorList>
            <person name="Buettner E."/>
            <person name="Kellner H."/>
        </authorList>
    </citation>
    <scope>NUCLEOTIDE SEQUENCE [LARGE SCALE GENOMIC DNA]</scope>
    <source>
        <strain evidence="1 2">IHI A82</strain>
    </source>
</reference>